<dbReference type="GO" id="GO:0015074">
    <property type="term" value="P:DNA integration"/>
    <property type="evidence" value="ECO:0007669"/>
    <property type="project" value="InterPro"/>
</dbReference>
<dbReference type="InterPro" id="IPR013762">
    <property type="entry name" value="Integrase-like_cat_sf"/>
</dbReference>
<dbReference type="SUPFAM" id="SSF56349">
    <property type="entry name" value="DNA breaking-rejoining enzymes"/>
    <property type="match status" value="1"/>
</dbReference>
<dbReference type="Pfam" id="PF00589">
    <property type="entry name" value="Phage_integrase"/>
    <property type="match status" value="1"/>
</dbReference>
<dbReference type="InterPro" id="IPR050090">
    <property type="entry name" value="Tyrosine_recombinase_XerCD"/>
</dbReference>
<dbReference type="Gene3D" id="1.10.443.10">
    <property type="entry name" value="Intergrase catalytic core"/>
    <property type="match status" value="1"/>
</dbReference>
<dbReference type="InterPro" id="IPR010998">
    <property type="entry name" value="Integrase_recombinase_N"/>
</dbReference>
<keyword evidence="2" id="KW-0238">DNA-binding</keyword>
<name>I2GCF2_9BACT</name>
<dbReference type="InterPro" id="IPR011010">
    <property type="entry name" value="DNA_brk_join_enz"/>
</dbReference>
<comment type="caution">
    <text evidence="5">The sequence shown here is derived from an EMBL/GenBank/DDBJ whole genome shotgun (WGS) entry which is preliminary data.</text>
</comment>
<accession>I2GCF2</accession>
<dbReference type="PROSITE" id="PS51898">
    <property type="entry name" value="TYR_RECOMBINASE"/>
    <property type="match status" value="1"/>
</dbReference>
<sequence>MPTGKSEVKPTAAVVLDTRRQKVNGTFPIRLRITYQRERKYYSIRLDDLTSEEWYKLRKAERLKDKRLVAMRDEIAEYEKLAKDIIKEIPRFSFERFEERYFADHSIDAKSRADDVYMAFTDEIAKLRGQGRVSTASTYETALNSLKNYRSRLRFTDLTPKLLEEYENRLVHEGRSITTVGIYLRNLRTLVNQAKAKGVITAAEYPFGKGRYEIPAARNVKKALTLSEIERIYNSPTVPESPADRAKDLWFFSYLCNGINVKDICRLRWANVDQDRITFVRAKTARTRKSNQKPISIIVTKEVRAIIEKWADKDHSSNGYVFPFLPANVTPQRERELVQYLTRSINKYVKRIAVELGIDKPVTTYTARHSYSTVLKRSGAPIEFISESLGHSDLRTTENYLDSFEDDTKRQYIKSLLNFNYSTD</sequence>
<dbReference type="PANTHER" id="PTHR30349">
    <property type="entry name" value="PHAGE INTEGRASE-RELATED"/>
    <property type="match status" value="1"/>
</dbReference>
<dbReference type="Proteomes" id="UP000009309">
    <property type="component" value="Unassembled WGS sequence"/>
</dbReference>
<organism evidence="5 6">
    <name type="scientific">Fibrisoma limi BUZ 3</name>
    <dbReference type="NCBI Taxonomy" id="1185876"/>
    <lineage>
        <taxon>Bacteria</taxon>
        <taxon>Pseudomonadati</taxon>
        <taxon>Bacteroidota</taxon>
        <taxon>Cytophagia</taxon>
        <taxon>Cytophagales</taxon>
        <taxon>Spirosomataceae</taxon>
        <taxon>Fibrisoma</taxon>
    </lineage>
</organism>
<dbReference type="Pfam" id="PF13102">
    <property type="entry name" value="Phage_int_SAM_5"/>
    <property type="match status" value="1"/>
</dbReference>
<dbReference type="Pfam" id="PF17293">
    <property type="entry name" value="Arm-DNA-bind_5"/>
    <property type="match status" value="1"/>
</dbReference>
<evidence type="ECO:0000256" key="3">
    <source>
        <dbReference type="ARBA" id="ARBA00023172"/>
    </source>
</evidence>
<gene>
    <name evidence="5" type="ORF">BN8_00505</name>
</gene>
<dbReference type="STRING" id="1185876.BN8_00505"/>
<evidence type="ECO:0000259" key="4">
    <source>
        <dbReference type="PROSITE" id="PS51898"/>
    </source>
</evidence>
<evidence type="ECO:0000313" key="5">
    <source>
        <dbReference type="EMBL" id="CCH51576.1"/>
    </source>
</evidence>
<dbReference type="Gene3D" id="1.10.150.130">
    <property type="match status" value="1"/>
</dbReference>
<comment type="similarity">
    <text evidence="1">Belongs to the 'phage' integrase family.</text>
</comment>
<feature type="domain" description="Tyr recombinase" evidence="4">
    <location>
        <begin position="219"/>
        <end position="413"/>
    </location>
</feature>
<keyword evidence="6" id="KW-1185">Reference proteome</keyword>
<dbReference type="OrthoDB" id="1094492at2"/>
<dbReference type="AlphaFoldDB" id="I2GCF2"/>
<keyword evidence="3" id="KW-0233">DNA recombination</keyword>
<dbReference type="InterPro" id="IPR002104">
    <property type="entry name" value="Integrase_catalytic"/>
</dbReference>
<dbReference type="RefSeq" id="WP_009280162.1">
    <property type="nucleotide sequence ID" value="NZ_CAIT01000004.1"/>
</dbReference>
<dbReference type="InterPro" id="IPR025269">
    <property type="entry name" value="SAM-like_dom"/>
</dbReference>
<reference evidence="5 6" key="1">
    <citation type="journal article" date="2012" name="J. Bacteriol.">
        <title>Genome Sequence of the Filamentous Bacterium Fibrisoma limi BUZ 3T.</title>
        <authorList>
            <person name="Filippini M."/>
            <person name="Qi W."/>
            <person name="Jaenicke S."/>
            <person name="Goesmann A."/>
            <person name="Smits T.H."/>
            <person name="Bagheri H.C."/>
        </authorList>
    </citation>
    <scope>NUCLEOTIDE SEQUENCE [LARGE SCALE GENOMIC DNA]</scope>
    <source>
        <strain evidence="6">BUZ 3T</strain>
    </source>
</reference>
<dbReference type="GO" id="GO:0006310">
    <property type="term" value="P:DNA recombination"/>
    <property type="evidence" value="ECO:0007669"/>
    <property type="project" value="UniProtKB-KW"/>
</dbReference>
<dbReference type="CDD" id="cd01185">
    <property type="entry name" value="INTN1_C_like"/>
    <property type="match status" value="1"/>
</dbReference>
<evidence type="ECO:0000313" key="6">
    <source>
        <dbReference type="Proteomes" id="UP000009309"/>
    </source>
</evidence>
<dbReference type="PANTHER" id="PTHR30349:SF64">
    <property type="entry name" value="PROPHAGE INTEGRASE INTD-RELATED"/>
    <property type="match status" value="1"/>
</dbReference>
<protein>
    <submittedName>
        <fullName evidence="5">Tyrosine recombinase xerD</fullName>
    </submittedName>
</protein>
<dbReference type="GO" id="GO:0003677">
    <property type="term" value="F:DNA binding"/>
    <property type="evidence" value="ECO:0007669"/>
    <property type="project" value="UniProtKB-KW"/>
</dbReference>
<dbReference type="eggNOG" id="COG0582">
    <property type="taxonomic scope" value="Bacteria"/>
</dbReference>
<proteinExistence type="inferred from homology"/>
<evidence type="ECO:0000256" key="2">
    <source>
        <dbReference type="ARBA" id="ARBA00023125"/>
    </source>
</evidence>
<evidence type="ECO:0000256" key="1">
    <source>
        <dbReference type="ARBA" id="ARBA00008857"/>
    </source>
</evidence>
<dbReference type="InterPro" id="IPR035386">
    <property type="entry name" value="Arm-DNA-bind_5"/>
</dbReference>
<dbReference type="EMBL" id="CAIT01000004">
    <property type="protein sequence ID" value="CCH51576.1"/>
    <property type="molecule type" value="Genomic_DNA"/>
</dbReference>